<comment type="function">
    <text evidence="8 11">IGPS catalyzes the conversion of PRFAR and glutamine to IGP, AICAR and glutamate. The HisH subunit catalyzes the hydrolysis of glutamine to glutamate and ammonia as part of the synthesis of IGP and AICAR. The resulting ammonia molecule is channeled to the active site of HisF.</text>
</comment>
<dbReference type="PANTHER" id="PTHR42701">
    <property type="entry name" value="IMIDAZOLE GLYCEROL PHOSPHATE SYNTHASE SUBUNIT HISH"/>
    <property type="match status" value="1"/>
</dbReference>
<comment type="catalytic activity">
    <reaction evidence="10 11">
        <text>L-glutamine + H2O = L-glutamate + NH4(+)</text>
        <dbReference type="Rhea" id="RHEA:15889"/>
        <dbReference type="ChEBI" id="CHEBI:15377"/>
        <dbReference type="ChEBI" id="CHEBI:28938"/>
        <dbReference type="ChEBI" id="CHEBI:29985"/>
        <dbReference type="ChEBI" id="CHEBI:58359"/>
        <dbReference type="EC" id="3.5.1.2"/>
    </reaction>
</comment>
<dbReference type="SUPFAM" id="SSF52317">
    <property type="entry name" value="Class I glutamine amidotransferase-like"/>
    <property type="match status" value="1"/>
</dbReference>
<dbReference type="EC" id="3.5.1.2" evidence="11"/>
<feature type="domain" description="Glutamine amidotransferase" evidence="12">
    <location>
        <begin position="15"/>
        <end position="209"/>
    </location>
</feature>
<evidence type="ECO:0000256" key="2">
    <source>
        <dbReference type="ARBA" id="ARBA00011152"/>
    </source>
</evidence>
<dbReference type="HAMAP" id="MF_00278">
    <property type="entry name" value="HisH"/>
    <property type="match status" value="1"/>
</dbReference>
<keyword evidence="7 11" id="KW-0456">Lyase</keyword>
<evidence type="ECO:0000313" key="13">
    <source>
        <dbReference type="EMBL" id="UTI62904.1"/>
    </source>
</evidence>
<dbReference type="InterPro" id="IPR010139">
    <property type="entry name" value="Imidazole-glycPsynth_HisH"/>
</dbReference>
<sequence length="217" mass="23377">MPDRPAPDAAPTIAIVDYGMGNRRSVEKALQRTGARTLMTRDHAELRAADGLLLPGVGAFPAAMRVIRDLGLDEVLKECASRGTPLFGSCMGMQLLFEESEEHGGAEGLGLLRGSVRRLDSHGQNLPHIGWSEVKWVRESPLRDGLPDPIHLYHVHTFAPHPTDEDAVLGVAEYGETFATVVAQGNIYGAQSHPEKSSAHGLGLLANFTKRCAQVIA</sequence>
<organism evidence="13 14">
    <name type="scientific">Paraconexibacter antarcticus</name>
    <dbReference type="NCBI Taxonomy" id="2949664"/>
    <lineage>
        <taxon>Bacteria</taxon>
        <taxon>Bacillati</taxon>
        <taxon>Actinomycetota</taxon>
        <taxon>Thermoleophilia</taxon>
        <taxon>Solirubrobacterales</taxon>
        <taxon>Paraconexibacteraceae</taxon>
        <taxon>Paraconexibacter</taxon>
    </lineage>
</organism>
<dbReference type="Gene3D" id="3.40.50.880">
    <property type="match status" value="1"/>
</dbReference>
<dbReference type="EC" id="4.3.2.10" evidence="11"/>
<dbReference type="Pfam" id="PF00117">
    <property type="entry name" value="GATase"/>
    <property type="match status" value="1"/>
</dbReference>
<dbReference type="InterPro" id="IPR029062">
    <property type="entry name" value="Class_I_gatase-like"/>
</dbReference>
<feature type="active site" evidence="11">
    <location>
        <position position="193"/>
    </location>
</feature>
<comment type="catalytic activity">
    <reaction evidence="9 11">
        <text>5-[(5-phospho-1-deoxy-D-ribulos-1-ylimino)methylamino]-1-(5-phospho-beta-D-ribosyl)imidazole-4-carboxamide + L-glutamine = D-erythro-1-(imidazol-4-yl)glycerol 3-phosphate + 5-amino-1-(5-phospho-beta-D-ribosyl)imidazole-4-carboxamide + L-glutamate + H(+)</text>
        <dbReference type="Rhea" id="RHEA:24793"/>
        <dbReference type="ChEBI" id="CHEBI:15378"/>
        <dbReference type="ChEBI" id="CHEBI:29985"/>
        <dbReference type="ChEBI" id="CHEBI:58278"/>
        <dbReference type="ChEBI" id="CHEBI:58359"/>
        <dbReference type="ChEBI" id="CHEBI:58475"/>
        <dbReference type="ChEBI" id="CHEBI:58525"/>
        <dbReference type="EC" id="4.3.2.10"/>
    </reaction>
</comment>
<comment type="subunit">
    <text evidence="2 11">Heterodimer of HisH and HisF.</text>
</comment>
<keyword evidence="3 11" id="KW-0028">Amino-acid biosynthesis</keyword>
<dbReference type="GO" id="GO:0016829">
    <property type="term" value="F:lyase activity"/>
    <property type="evidence" value="ECO:0007669"/>
    <property type="project" value="UniProtKB-KW"/>
</dbReference>
<evidence type="ECO:0000256" key="1">
    <source>
        <dbReference type="ARBA" id="ARBA00005091"/>
    </source>
</evidence>
<evidence type="ECO:0000256" key="7">
    <source>
        <dbReference type="ARBA" id="ARBA00023239"/>
    </source>
</evidence>
<reference evidence="13 14" key="1">
    <citation type="submission" date="2022-06" db="EMBL/GenBank/DDBJ databases">
        <title>Paraconexibacter antarcticus.</title>
        <authorList>
            <person name="Kim C.S."/>
        </authorList>
    </citation>
    <scope>NUCLEOTIDE SEQUENCE [LARGE SCALE GENOMIC DNA]</scope>
    <source>
        <strain evidence="13 14">02-257</strain>
    </source>
</reference>
<feature type="active site" description="Nucleophile" evidence="11">
    <location>
        <position position="90"/>
    </location>
</feature>
<keyword evidence="6 11" id="KW-0368">Histidine biosynthesis</keyword>
<protein>
    <recommendedName>
        <fullName evidence="11">Imidazole glycerol phosphate synthase subunit HisH</fullName>
        <ecNumber evidence="11">4.3.2.10</ecNumber>
    </recommendedName>
    <alternativeName>
        <fullName evidence="11">IGP synthase glutaminase subunit</fullName>
        <ecNumber evidence="11">3.5.1.2</ecNumber>
    </alternativeName>
    <alternativeName>
        <fullName evidence="11">IGP synthase subunit HisH</fullName>
    </alternativeName>
    <alternativeName>
        <fullName evidence="11">ImGP synthase subunit HisH</fullName>
        <shortName evidence="11">IGPS subunit HisH</shortName>
    </alternativeName>
</protein>
<comment type="pathway">
    <text evidence="1 11">Amino-acid biosynthesis; L-histidine biosynthesis; L-histidine from 5-phospho-alpha-D-ribose 1-diphosphate: step 5/9.</text>
</comment>
<feature type="active site" evidence="11">
    <location>
        <position position="195"/>
    </location>
</feature>
<name>A0ABY5DQQ6_9ACTN</name>
<dbReference type="NCBIfam" id="TIGR01855">
    <property type="entry name" value="IMP_synth_hisH"/>
    <property type="match status" value="1"/>
</dbReference>
<evidence type="ECO:0000256" key="6">
    <source>
        <dbReference type="ARBA" id="ARBA00023102"/>
    </source>
</evidence>
<dbReference type="PROSITE" id="PS51273">
    <property type="entry name" value="GATASE_TYPE_1"/>
    <property type="match status" value="1"/>
</dbReference>
<keyword evidence="5 11" id="KW-0315">Glutamine amidotransferase</keyword>
<gene>
    <name evidence="11 13" type="primary">hisH</name>
    <name evidence="13" type="ORF">NBH00_16230</name>
</gene>
<dbReference type="CDD" id="cd01748">
    <property type="entry name" value="GATase1_IGP_Synthase"/>
    <property type="match status" value="1"/>
</dbReference>
<keyword evidence="11" id="KW-0963">Cytoplasm</keyword>
<evidence type="ECO:0000259" key="12">
    <source>
        <dbReference type="Pfam" id="PF00117"/>
    </source>
</evidence>
<evidence type="ECO:0000256" key="10">
    <source>
        <dbReference type="ARBA" id="ARBA00049534"/>
    </source>
</evidence>
<comment type="subcellular location">
    <subcellularLocation>
        <location evidence="11">Cytoplasm</location>
    </subcellularLocation>
</comment>
<accession>A0ABY5DQQ6</accession>
<dbReference type="EMBL" id="CP098502">
    <property type="protein sequence ID" value="UTI62904.1"/>
    <property type="molecule type" value="Genomic_DNA"/>
</dbReference>
<proteinExistence type="inferred from homology"/>
<evidence type="ECO:0000256" key="9">
    <source>
        <dbReference type="ARBA" id="ARBA00047838"/>
    </source>
</evidence>
<evidence type="ECO:0000256" key="5">
    <source>
        <dbReference type="ARBA" id="ARBA00022962"/>
    </source>
</evidence>
<dbReference type="InterPro" id="IPR017926">
    <property type="entry name" value="GATASE"/>
</dbReference>
<dbReference type="Proteomes" id="UP001056035">
    <property type="component" value="Chromosome"/>
</dbReference>
<dbReference type="PROSITE" id="PS51274">
    <property type="entry name" value="GATASE_COBBQ"/>
    <property type="match status" value="1"/>
</dbReference>
<keyword evidence="4 11" id="KW-0378">Hydrolase</keyword>
<evidence type="ECO:0000256" key="11">
    <source>
        <dbReference type="HAMAP-Rule" id="MF_00278"/>
    </source>
</evidence>
<evidence type="ECO:0000256" key="3">
    <source>
        <dbReference type="ARBA" id="ARBA00022605"/>
    </source>
</evidence>
<evidence type="ECO:0000256" key="4">
    <source>
        <dbReference type="ARBA" id="ARBA00022801"/>
    </source>
</evidence>
<keyword evidence="14" id="KW-1185">Reference proteome</keyword>
<evidence type="ECO:0000313" key="14">
    <source>
        <dbReference type="Proteomes" id="UP001056035"/>
    </source>
</evidence>
<dbReference type="PIRSF" id="PIRSF000495">
    <property type="entry name" value="Amidotransf_hisH"/>
    <property type="match status" value="1"/>
</dbReference>
<evidence type="ECO:0000256" key="8">
    <source>
        <dbReference type="ARBA" id="ARBA00025299"/>
    </source>
</evidence>
<dbReference type="RefSeq" id="WP_254569639.1">
    <property type="nucleotide sequence ID" value="NZ_CP098502.1"/>
</dbReference>
<dbReference type="PANTHER" id="PTHR42701:SF1">
    <property type="entry name" value="IMIDAZOLE GLYCEROL PHOSPHATE SYNTHASE SUBUNIT HISH"/>
    <property type="match status" value="1"/>
</dbReference>